<evidence type="ECO:0000313" key="2">
    <source>
        <dbReference type="EMBL" id="POM25496.1"/>
    </source>
</evidence>
<reference evidence="2 3" key="1">
    <citation type="journal article" date="2017" name="Chemistry">
        <title>Isolation, Biosynthesis and Chemical Modifications of Rubterolones A-F: Rare Tropolone Alkaloids from Actinomadura sp. 5-2.</title>
        <authorList>
            <person name="Guo H."/>
            <person name="Benndorf R."/>
            <person name="Leichnitz D."/>
            <person name="Klassen J.L."/>
            <person name="Vollmers J."/>
            <person name="Gorls H."/>
            <person name="Steinacker M."/>
            <person name="Weigel C."/>
            <person name="Dahse H.M."/>
            <person name="Kaster A.K."/>
            <person name="de Beer Z.W."/>
            <person name="Poulsen M."/>
            <person name="Beemelmanns C."/>
        </authorList>
    </citation>
    <scope>NUCLEOTIDE SEQUENCE [LARGE SCALE GENOMIC DNA]</scope>
    <source>
        <strain evidence="2 3">5-2</strain>
    </source>
</reference>
<evidence type="ECO:0000256" key="1">
    <source>
        <dbReference type="SAM" id="MobiDB-lite"/>
    </source>
</evidence>
<gene>
    <name evidence="2" type="ORF">BTM25_41440</name>
</gene>
<keyword evidence="3" id="KW-1185">Reference proteome</keyword>
<evidence type="ECO:0000313" key="3">
    <source>
        <dbReference type="Proteomes" id="UP000242367"/>
    </source>
</evidence>
<name>A0A2P4UKF0_9ACTN</name>
<dbReference type="EMBL" id="MTBP01000002">
    <property type="protein sequence ID" value="POM25496.1"/>
    <property type="molecule type" value="Genomic_DNA"/>
</dbReference>
<proteinExistence type="predicted"/>
<protein>
    <submittedName>
        <fullName evidence="2">Uncharacterized protein</fullName>
    </submittedName>
</protein>
<dbReference type="Proteomes" id="UP000242367">
    <property type="component" value="Unassembled WGS sequence"/>
</dbReference>
<dbReference type="AlphaFoldDB" id="A0A2P4UKF0"/>
<accession>A0A2P4UKF0</accession>
<sequence length="154" mass="17393">MNGHSRTTSRTRRHPDSRPTAPHYDPPVPRNPRNPRRLKVGDDTYIWTLTHDHEPKIPRTCRNVLKLRHHEATGRLILVFQEAPGRIVTGAHTPSGYVATEEAHLNLHRPGAVRALLDEALARGWNPVTATTREQDGWPLLAPAATRLADIRTR</sequence>
<organism evidence="2 3">
    <name type="scientific">Actinomadura rubteroloni</name>
    <dbReference type="NCBI Taxonomy" id="1926885"/>
    <lineage>
        <taxon>Bacteria</taxon>
        <taxon>Bacillati</taxon>
        <taxon>Actinomycetota</taxon>
        <taxon>Actinomycetes</taxon>
        <taxon>Streptosporangiales</taxon>
        <taxon>Thermomonosporaceae</taxon>
        <taxon>Actinomadura</taxon>
    </lineage>
</organism>
<feature type="region of interest" description="Disordered" evidence="1">
    <location>
        <begin position="1"/>
        <end position="37"/>
    </location>
</feature>
<comment type="caution">
    <text evidence="2">The sequence shown here is derived from an EMBL/GenBank/DDBJ whole genome shotgun (WGS) entry which is preliminary data.</text>
</comment>